<accession>A0ACB1AXX0</accession>
<keyword evidence="2" id="KW-1185">Reference proteome</keyword>
<organism evidence="1 2">
    <name type="scientific">Meloidogyne enterolobii</name>
    <name type="common">Root-knot nematode worm</name>
    <name type="synonym">Meloidogyne mayaguensis</name>
    <dbReference type="NCBI Taxonomy" id="390850"/>
    <lineage>
        <taxon>Eukaryota</taxon>
        <taxon>Metazoa</taxon>
        <taxon>Ecdysozoa</taxon>
        <taxon>Nematoda</taxon>
        <taxon>Chromadorea</taxon>
        <taxon>Rhabditida</taxon>
        <taxon>Tylenchina</taxon>
        <taxon>Tylenchomorpha</taxon>
        <taxon>Tylenchoidea</taxon>
        <taxon>Meloidogynidae</taxon>
        <taxon>Meloidogyninae</taxon>
        <taxon>Meloidogyne</taxon>
    </lineage>
</organism>
<protein>
    <submittedName>
        <fullName evidence="1">Uncharacterized protein</fullName>
    </submittedName>
</protein>
<dbReference type="Proteomes" id="UP001497535">
    <property type="component" value="Unassembled WGS sequence"/>
</dbReference>
<name>A0ACB1AXX0_MELEN</name>
<comment type="caution">
    <text evidence="1">The sequence shown here is derived from an EMBL/GenBank/DDBJ whole genome shotgun (WGS) entry which is preliminary data.</text>
</comment>
<dbReference type="EMBL" id="CAVMJV010000134">
    <property type="protein sequence ID" value="CAK5110145.1"/>
    <property type="molecule type" value="Genomic_DNA"/>
</dbReference>
<evidence type="ECO:0000313" key="1">
    <source>
        <dbReference type="EMBL" id="CAK5110145.1"/>
    </source>
</evidence>
<proteinExistence type="predicted"/>
<evidence type="ECO:0000313" key="2">
    <source>
        <dbReference type="Proteomes" id="UP001497535"/>
    </source>
</evidence>
<gene>
    <name evidence="1" type="ORF">MENTE1834_LOCUS44367</name>
</gene>
<reference evidence="1" key="1">
    <citation type="submission" date="2023-11" db="EMBL/GenBank/DDBJ databases">
        <authorList>
            <person name="Poullet M."/>
        </authorList>
    </citation>
    <scope>NUCLEOTIDE SEQUENCE</scope>
    <source>
        <strain evidence="1">E1834</strain>
    </source>
</reference>
<sequence>MKESSRFFIDKLYEKCKWFAIESLNKEGKFNENEQTVTTIKELLEKRGFVYHCRDYLIEHDTKDCTFYNSYLDMYYYPGKVIDQSVDRVIEKENYQRMLEQFEIENSEHKGGQSIQNQNEIEYNSEHGNEVELHTDYDVDFPRQMVGSEAEHHMGPSSSTNDEHLGGNYDQL</sequence>